<dbReference type="GO" id="GO:0015031">
    <property type="term" value="P:protein transport"/>
    <property type="evidence" value="ECO:0007669"/>
    <property type="project" value="TreeGrafter"/>
</dbReference>
<dbReference type="InterPro" id="IPR014756">
    <property type="entry name" value="Ig_E-set"/>
</dbReference>
<dbReference type="PANTHER" id="PTHR11188:SF175">
    <property type="entry name" value="ARRESTIN C-TERMINAL-LIKE DOMAIN-CONTAINING PROTEIN"/>
    <property type="match status" value="1"/>
</dbReference>
<feature type="compositionally biased region" description="Pro residues" evidence="2">
    <location>
        <begin position="298"/>
        <end position="315"/>
    </location>
</feature>
<dbReference type="GO" id="GO:0005737">
    <property type="term" value="C:cytoplasm"/>
    <property type="evidence" value="ECO:0007669"/>
    <property type="project" value="TreeGrafter"/>
</dbReference>
<feature type="region of interest" description="Disordered" evidence="2">
    <location>
        <begin position="367"/>
        <end position="427"/>
    </location>
</feature>
<dbReference type="InterPro" id="IPR011021">
    <property type="entry name" value="Arrestin-like_N"/>
</dbReference>
<dbReference type="AlphaFoldDB" id="A0A914E683"/>
<dbReference type="Gene3D" id="2.60.40.640">
    <property type="match status" value="2"/>
</dbReference>
<feature type="region of interest" description="Disordered" evidence="2">
    <location>
        <begin position="485"/>
        <end position="529"/>
    </location>
</feature>
<dbReference type="WBParaSite" id="ACRNAN_scaffold5975.g8115.t1">
    <property type="protein sequence ID" value="ACRNAN_scaffold5975.g8115.t1"/>
    <property type="gene ID" value="ACRNAN_scaffold5975.g8115"/>
</dbReference>
<dbReference type="PANTHER" id="PTHR11188">
    <property type="entry name" value="ARRESTIN DOMAIN CONTAINING PROTEIN"/>
    <property type="match status" value="1"/>
</dbReference>
<evidence type="ECO:0000259" key="3">
    <source>
        <dbReference type="SMART" id="SM01017"/>
    </source>
</evidence>
<dbReference type="InterPro" id="IPR050357">
    <property type="entry name" value="Arrestin_domain-protein"/>
</dbReference>
<organism evidence="4 5">
    <name type="scientific">Acrobeloides nanus</name>
    <dbReference type="NCBI Taxonomy" id="290746"/>
    <lineage>
        <taxon>Eukaryota</taxon>
        <taxon>Metazoa</taxon>
        <taxon>Ecdysozoa</taxon>
        <taxon>Nematoda</taxon>
        <taxon>Chromadorea</taxon>
        <taxon>Rhabditida</taxon>
        <taxon>Tylenchina</taxon>
        <taxon>Cephalobomorpha</taxon>
        <taxon>Cephaloboidea</taxon>
        <taxon>Cephalobidae</taxon>
        <taxon>Acrobeloides</taxon>
    </lineage>
</organism>
<feature type="compositionally biased region" description="Polar residues" evidence="2">
    <location>
        <begin position="485"/>
        <end position="507"/>
    </location>
</feature>
<feature type="compositionally biased region" description="Polar residues" evidence="2">
    <location>
        <begin position="374"/>
        <end position="384"/>
    </location>
</feature>
<dbReference type="SUPFAM" id="SSF81296">
    <property type="entry name" value="E set domains"/>
    <property type="match status" value="2"/>
</dbReference>
<reference evidence="5" key="1">
    <citation type="submission" date="2022-11" db="UniProtKB">
        <authorList>
            <consortium name="WormBaseParasite"/>
        </authorList>
    </citation>
    <scope>IDENTIFICATION</scope>
</reference>
<comment type="similarity">
    <text evidence="1">Belongs to the arrestin family.</text>
</comment>
<evidence type="ECO:0000313" key="4">
    <source>
        <dbReference type="Proteomes" id="UP000887540"/>
    </source>
</evidence>
<evidence type="ECO:0000313" key="5">
    <source>
        <dbReference type="WBParaSite" id="ACRNAN_scaffold5975.g8115.t1"/>
    </source>
</evidence>
<dbReference type="Pfam" id="PF00339">
    <property type="entry name" value="Arrestin_N"/>
    <property type="match status" value="1"/>
</dbReference>
<protein>
    <submittedName>
        <fullName evidence="5">Arrestin C-terminal-like domain-containing protein</fullName>
    </submittedName>
</protein>
<dbReference type="Pfam" id="PF02752">
    <property type="entry name" value="Arrestin_C"/>
    <property type="match status" value="1"/>
</dbReference>
<dbReference type="InterPro" id="IPR014752">
    <property type="entry name" value="Arrestin-like_C"/>
</dbReference>
<evidence type="ECO:0000256" key="1">
    <source>
        <dbReference type="ARBA" id="ARBA00005298"/>
    </source>
</evidence>
<feature type="region of interest" description="Disordered" evidence="2">
    <location>
        <begin position="293"/>
        <end position="324"/>
    </location>
</feature>
<dbReference type="InterPro" id="IPR011022">
    <property type="entry name" value="Arrestin_C-like"/>
</dbReference>
<accession>A0A914E683</accession>
<proteinExistence type="inferred from homology"/>
<dbReference type="SMART" id="SM01017">
    <property type="entry name" value="Arrestin_C"/>
    <property type="match status" value="1"/>
</dbReference>
<name>A0A914E683_9BILA</name>
<sequence>MKARAVALHTMGVAHASWICYDSHIATSRAGQHSQRRVRGCQVYLDSKIIVWDGCNSDKSLPAGVNRFPFSFYLPPMCPPSFEGSLGYIRYYCKAKIDRPWKFDKTAMQSFTVIPHFDLNTIPYAANPIIKMDSKNLGVVLFKHGRIAVKISLLKSGYVPGETIVANLEINNTSSKEVERIDMFLTEISKYEGKCTEVGTVLYCHLDHIARALKTRTVTKASQNICVPANQTRQHTMNLPIPPIAPSFNVCPIIQVDYKLEVKISAKGHINNSLCVDFPVLIGTYPIRAPQYTTPMPTNVPPPPEYLTPPQPTAPPTENNGAPPSYADCVFGKGTVTLEDEDSANMKNSGFTPKYVFYNNINQAPPLPDKVPYPSNQAPNQSAPSVPYPSAPGGQNLAYPYPNAPGSTPYPNVPGPGNLPYPNGSGSSGYPHVNAPLPAAIGTGAQAPLQVPYPNQPVQGYGINPTNQFPNASGTNTTYRTYPTAASQQNAPYISNPQNDAYQSQGQIPAPNAPPPYDDITTLKPSTHL</sequence>
<evidence type="ECO:0000256" key="2">
    <source>
        <dbReference type="SAM" id="MobiDB-lite"/>
    </source>
</evidence>
<feature type="domain" description="Arrestin C-terminal-like" evidence="3">
    <location>
        <begin position="143"/>
        <end position="287"/>
    </location>
</feature>
<keyword evidence="4" id="KW-1185">Reference proteome</keyword>
<dbReference type="Proteomes" id="UP000887540">
    <property type="component" value="Unplaced"/>
</dbReference>